<dbReference type="InterPro" id="IPR017900">
    <property type="entry name" value="4Fe4S_Fe_S_CS"/>
</dbReference>
<dbReference type="GO" id="GO:0006089">
    <property type="term" value="P:lactate metabolic process"/>
    <property type="evidence" value="ECO:0007669"/>
    <property type="project" value="InterPro"/>
</dbReference>
<dbReference type="InterPro" id="IPR037171">
    <property type="entry name" value="NagB/RpiA_transferase-like"/>
</dbReference>
<dbReference type="Pfam" id="PF13183">
    <property type="entry name" value="Fer4_8"/>
    <property type="match status" value="1"/>
</dbReference>
<dbReference type="AlphaFoldDB" id="E0XY18"/>
<dbReference type="InterPro" id="IPR024185">
    <property type="entry name" value="FTHF_cligase-like_sf"/>
</dbReference>
<sequence length="477" mass="52823">MHEPSATVFAQESADALANPQLRRNFRRAMDGLMAKRRDQFPVPEDTESLRELARRIRKNALRKLPELLEQLEANCQQNGIQVHWAETVEDANRIVLMIAQRHQARSFVKGKSMVTEEMELNHFLEAHGIECLESDLGEYIVQLNQELPSHIIMPAIHLNKGQISDLFQEKGVSPERTESADEMTALAREVLRRKFHDAHLGISGVNFAVAETGTLCLVENEGNGRFCTTLPPVHIALMGIEKVVERLEEVPPLLSLLPRSATGQPITTYFNMITSTRKAGELDGPQEVHLVLLDNGRSQMYEDDLLQDTLMCIRCGACLNHCPVYARIGGHAYRSVYPGPIGKILAPQMKGLQQAGHLASASSLCGACVEVCPVKIPITNILLKLREQKAAAGLRESATSAKGLKARTELWLWKGWAQIFSHPGLYRLKAKAITRMGNAVPANAPILKAWTSVRSKPSFAPKSLHELTQDAGIPDA</sequence>
<dbReference type="NCBIfam" id="TIGR00273">
    <property type="entry name" value="LutB/LldF family L-lactate oxidation iron-sulfur protein"/>
    <property type="match status" value="1"/>
</dbReference>
<evidence type="ECO:0000313" key="9">
    <source>
        <dbReference type="EMBL" id="ADI19309.1"/>
    </source>
</evidence>
<dbReference type="InterPro" id="IPR003741">
    <property type="entry name" value="LUD_dom"/>
</dbReference>
<keyword evidence="3" id="KW-0479">Metal-binding</keyword>
<dbReference type="InterPro" id="IPR017896">
    <property type="entry name" value="4Fe4S_Fe-S-bd"/>
</dbReference>
<dbReference type="Gene3D" id="1.10.1060.10">
    <property type="entry name" value="Alpha-helical ferredoxin"/>
    <property type="match status" value="1"/>
</dbReference>
<dbReference type="Gene3D" id="3.40.50.10420">
    <property type="entry name" value="NagB/RpiA/CoA transferase-like"/>
    <property type="match status" value="1"/>
</dbReference>
<keyword evidence="4" id="KW-0677">Repeat</keyword>
<evidence type="ECO:0000259" key="8">
    <source>
        <dbReference type="PROSITE" id="PS51379"/>
    </source>
</evidence>
<dbReference type="SUPFAM" id="SSF100950">
    <property type="entry name" value="NagB/RpiA/CoA transferase-like"/>
    <property type="match status" value="1"/>
</dbReference>
<dbReference type="PROSITE" id="PS51379">
    <property type="entry name" value="4FE4S_FER_2"/>
    <property type="match status" value="1"/>
</dbReference>
<proteinExistence type="predicted"/>
<keyword evidence="7" id="KW-0411">Iron-sulfur</keyword>
<dbReference type="Pfam" id="PF02589">
    <property type="entry name" value="LUD_dom"/>
    <property type="match status" value="1"/>
</dbReference>
<dbReference type="InterPro" id="IPR024569">
    <property type="entry name" value="LutB_C"/>
</dbReference>
<dbReference type="PANTHER" id="PTHR47153:SF2">
    <property type="entry name" value="LACTATE UTILIZATION PROTEIN B"/>
    <property type="match status" value="1"/>
</dbReference>
<dbReference type="GO" id="GO:0046872">
    <property type="term" value="F:metal ion binding"/>
    <property type="evidence" value="ECO:0007669"/>
    <property type="project" value="UniProtKB-KW"/>
</dbReference>
<dbReference type="Pfam" id="PF11870">
    <property type="entry name" value="LutB_C"/>
    <property type="match status" value="1"/>
</dbReference>
<reference evidence="9" key="1">
    <citation type="journal article" date="2011" name="Environ. Microbiol.">
        <title>Time-series analyses of Monterey Bay coastal microbial picoplankton using a 'genome proxy' microarray.</title>
        <authorList>
            <person name="Rich V.I."/>
            <person name="Pham V.D."/>
            <person name="Eppley J."/>
            <person name="Shi Y."/>
            <person name="DeLong E.F."/>
        </authorList>
    </citation>
    <scope>NUCLEOTIDE SEQUENCE</scope>
</reference>
<organism evidence="9">
    <name type="scientific">uncultured delta proteobacterium HF0500_03A04</name>
    <dbReference type="NCBI Taxonomy" id="710834"/>
    <lineage>
        <taxon>Bacteria</taxon>
        <taxon>Deltaproteobacteria</taxon>
        <taxon>environmental samples</taxon>
    </lineage>
</organism>
<evidence type="ECO:0000256" key="3">
    <source>
        <dbReference type="ARBA" id="ARBA00022723"/>
    </source>
</evidence>
<evidence type="ECO:0000256" key="6">
    <source>
        <dbReference type="ARBA" id="ARBA00023004"/>
    </source>
</evidence>
<dbReference type="PROSITE" id="PS00198">
    <property type="entry name" value="4FE4S_FER_1"/>
    <property type="match status" value="1"/>
</dbReference>
<feature type="domain" description="4Fe-4S ferredoxin-type" evidence="8">
    <location>
        <begin position="304"/>
        <end position="333"/>
    </location>
</feature>
<dbReference type="InterPro" id="IPR009051">
    <property type="entry name" value="Helical_ferredxn"/>
</dbReference>
<protein>
    <submittedName>
        <fullName evidence="9">Uncharacterized conserved protein containing a ferredoxin-like domain-protein</fullName>
    </submittedName>
</protein>
<evidence type="ECO:0000256" key="4">
    <source>
        <dbReference type="ARBA" id="ARBA00022737"/>
    </source>
</evidence>
<evidence type="ECO:0000256" key="7">
    <source>
        <dbReference type="ARBA" id="ARBA00023014"/>
    </source>
</evidence>
<accession>E0XY18</accession>
<evidence type="ECO:0000256" key="1">
    <source>
        <dbReference type="ARBA" id="ARBA00022448"/>
    </source>
</evidence>
<dbReference type="EMBL" id="GU474917">
    <property type="protein sequence ID" value="ADI19309.1"/>
    <property type="molecule type" value="Genomic_DNA"/>
</dbReference>
<evidence type="ECO:0000256" key="2">
    <source>
        <dbReference type="ARBA" id="ARBA00022485"/>
    </source>
</evidence>
<keyword evidence="5" id="KW-0249">Electron transport</keyword>
<evidence type="ECO:0000256" key="5">
    <source>
        <dbReference type="ARBA" id="ARBA00022982"/>
    </source>
</evidence>
<dbReference type="PANTHER" id="PTHR47153">
    <property type="entry name" value="LACTATE UTILIZATION PROTEIN B"/>
    <property type="match status" value="1"/>
</dbReference>
<dbReference type="SUPFAM" id="SSF54862">
    <property type="entry name" value="4Fe-4S ferredoxins"/>
    <property type="match status" value="1"/>
</dbReference>
<keyword evidence="6" id="KW-0408">Iron</keyword>
<keyword evidence="2" id="KW-0004">4Fe-4S</keyword>
<dbReference type="InterPro" id="IPR004452">
    <property type="entry name" value="LutB/LldF"/>
</dbReference>
<name>E0XY18_9DELT</name>
<dbReference type="GO" id="GO:0051539">
    <property type="term" value="F:4 iron, 4 sulfur cluster binding"/>
    <property type="evidence" value="ECO:0007669"/>
    <property type="project" value="UniProtKB-KW"/>
</dbReference>
<keyword evidence="1" id="KW-0813">Transport</keyword>